<keyword evidence="5 7" id="KW-0687">Ribonucleoprotein</keyword>
<dbReference type="NCBIfam" id="TIGR00060">
    <property type="entry name" value="L18_bact"/>
    <property type="match status" value="1"/>
</dbReference>
<dbReference type="HAMAP" id="MF_01337_B">
    <property type="entry name" value="Ribosomal_uL18_B"/>
    <property type="match status" value="1"/>
</dbReference>
<evidence type="ECO:0000313" key="10">
    <source>
        <dbReference type="Proteomes" id="UP000178723"/>
    </source>
</evidence>
<comment type="similarity">
    <text evidence="1 7">Belongs to the universal ribosomal protein uL18 family.</text>
</comment>
<name>A0A1F7VAL3_9BACT</name>
<feature type="region of interest" description="Disordered" evidence="8">
    <location>
        <begin position="1"/>
        <end position="23"/>
    </location>
</feature>
<dbReference type="GO" id="GO:0006412">
    <property type="term" value="P:translation"/>
    <property type="evidence" value="ECO:0007669"/>
    <property type="project" value="UniProtKB-UniRule"/>
</dbReference>
<evidence type="ECO:0000313" key="9">
    <source>
        <dbReference type="EMBL" id="OGL87158.1"/>
    </source>
</evidence>
<dbReference type="Gene3D" id="3.30.420.100">
    <property type="match status" value="1"/>
</dbReference>
<keyword evidence="4 7" id="KW-0689">Ribosomal protein</keyword>
<evidence type="ECO:0000256" key="6">
    <source>
        <dbReference type="ARBA" id="ARBA00035197"/>
    </source>
</evidence>
<proteinExistence type="inferred from homology"/>
<comment type="function">
    <text evidence="7">This is one of the proteins that bind and probably mediate the attachment of the 5S RNA into the large ribosomal subunit, where it forms part of the central protuberance.</text>
</comment>
<evidence type="ECO:0000256" key="8">
    <source>
        <dbReference type="SAM" id="MobiDB-lite"/>
    </source>
</evidence>
<dbReference type="GO" id="GO:0008097">
    <property type="term" value="F:5S rRNA binding"/>
    <property type="evidence" value="ECO:0007669"/>
    <property type="project" value="TreeGrafter"/>
</dbReference>
<reference evidence="9 10" key="1">
    <citation type="journal article" date="2016" name="Nat. Commun.">
        <title>Thousands of microbial genomes shed light on interconnected biogeochemical processes in an aquifer system.</title>
        <authorList>
            <person name="Anantharaman K."/>
            <person name="Brown C.T."/>
            <person name="Hug L.A."/>
            <person name="Sharon I."/>
            <person name="Castelle C.J."/>
            <person name="Probst A.J."/>
            <person name="Thomas B.C."/>
            <person name="Singh A."/>
            <person name="Wilkins M.J."/>
            <person name="Karaoz U."/>
            <person name="Brodie E.L."/>
            <person name="Williams K.H."/>
            <person name="Hubbard S.S."/>
            <person name="Banfield J.F."/>
        </authorList>
    </citation>
    <scope>NUCLEOTIDE SEQUENCE [LARGE SCALE GENOMIC DNA]</scope>
</reference>
<dbReference type="GO" id="GO:0022625">
    <property type="term" value="C:cytosolic large ribosomal subunit"/>
    <property type="evidence" value="ECO:0007669"/>
    <property type="project" value="TreeGrafter"/>
</dbReference>
<evidence type="ECO:0000256" key="1">
    <source>
        <dbReference type="ARBA" id="ARBA00007116"/>
    </source>
</evidence>
<keyword evidence="3 7" id="KW-0694">RNA-binding</keyword>
<dbReference type="PANTHER" id="PTHR12899">
    <property type="entry name" value="39S RIBOSOMAL PROTEIN L18, MITOCHONDRIAL"/>
    <property type="match status" value="1"/>
</dbReference>
<dbReference type="PANTHER" id="PTHR12899:SF3">
    <property type="entry name" value="LARGE RIBOSOMAL SUBUNIT PROTEIN UL18M"/>
    <property type="match status" value="1"/>
</dbReference>
<dbReference type="InterPro" id="IPR005484">
    <property type="entry name" value="Ribosomal_uL18_bac/plant/anim"/>
</dbReference>
<dbReference type="Pfam" id="PF00861">
    <property type="entry name" value="Ribosomal_L18p"/>
    <property type="match status" value="1"/>
</dbReference>
<dbReference type="STRING" id="1802407.A3I40_03015"/>
<dbReference type="SUPFAM" id="SSF53137">
    <property type="entry name" value="Translational machinery components"/>
    <property type="match status" value="1"/>
</dbReference>
<sequence>MVIQRKKLQDTRQRRRRRVRAVVSGSKERPRLAVFRSLKHISAQIIDDTVGRTIASANDRELDKSLKGIKRAAAVGARLAEMAKRHGIKAIVFDRRHYKYHGQVKALAEAVREGGLKF</sequence>
<gene>
    <name evidence="7" type="primary">rplR</name>
    <name evidence="9" type="ORF">A3I40_03015</name>
</gene>
<evidence type="ECO:0000256" key="2">
    <source>
        <dbReference type="ARBA" id="ARBA00022730"/>
    </source>
</evidence>
<accession>A0A1F7VAL3</accession>
<comment type="caution">
    <text evidence="9">The sequence shown here is derived from an EMBL/GenBank/DDBJ whole genome shotgun (WGS) entry which is preliminary data.</text>
</comment>
<protein>
    <recommendedName>
        <fullName evidence="6 7">Large ribosomal subunit protein uL18</fullName>
    </recommendedName>
</protein>
<evidence type="ECO:0000256" key="7">
    <source>
        <dbReference type="HAMAP-Rule" id="MF_01337"/>
    </source>
</evidence>
<evidence type="ECO:0000256" key="3">
    <source>
        <dbReference type="ARBA" id="ARBA00022884"/>
    </source>
</evidence>
<dbReference type="FunFam" id="3.30.420.100:FF:000001">
    <property type="entry name" value="50S ribosomal protein L18"/>
    <property type="match status" value="1"/>
</dbReference>
<dbReference type="EMBL" id="MGEP01000039">
    <property type="protein sequence ID" value="OGL87158.1"/>
    <property type="molecule type" value="Genomic_DNA"/>
</dbReference>
<dbReference type="InterPro" id="IPR004389">
    <property type="entry name" value="Ribosomal_uL18_bac-type"/>
</dbReference>
<keyword evidence="2 7" id="KW-0699">rRNA-binding</keyword>
<dbReference type="GO" id="GO:0003735">
    <property type="term" value="F:structural constituent of ribosome"/>
    <property type="evidence" value="ECO:0007669"/>
    <property type="project" value="InterPro"/>
</dbReference>
<dbReference type="AlphaFoldDB" id="A0A1F7VAL3"/>
<evidence type="ECO:0000256" key="4">
    <source>
        <dbReference type="ARBA" id="ARBA00022980"/>
    </source>
</evidence>
<organism evidence="9 10">
    <name type="scientific">Candidatus Uhrbacteria bacterium RIFCSPLOWO2_02_FULL_48_12</name>
    <dbReference type="NCBI Taxonomy" id="1802407"/>
    <lineage>
        <taxon>Bacteria</taxon>
        <taxon>Candidatus Uhriibacteriota</taxon>
    </lineage>
</organism>
<dbReference type="InterPro" id="IPR057268">
    <property type="entry name" value="Ribosomal_L18"/>
</dbReference>
<comment type="subunit">
    <text evidence="7">Part of the 50S ribosomal subunit; part of the 5S rRNA/L5/L18/L25 subcomplex. Contacts the 5S and 23S rRNAs.</text>
</comment>
<evidence type="ECO:0000256" key="5">
    <source>
        <dbReference type="ARBA" id="ARBA00023274"/>
    </source>
</evidence>
<dbReference type="Proteomes" id="UP000178723">
    <property type="component" value="Unassembled WGS sequence"/>
</dbReference>
<dbReference type="CDD" id="cd00432">
    <property type="entry name" value="Ribosomal_L18_L5e"/>
    <property type="match status" value="1"/>
</dbReference>